<sequence>MKINNKEYLPFLMKNIFKITKGKRLTKENMIKGNLNFLGAISDNNGVREQIEELPTHKGNLISVNYNGSVGESFYQKNEFWASDDVNVLELKGYTLNRNIALFLCSILKLNKWKFNYGRKWTLDKMNSTIIYLPVTNTKNPDWEYMDNFIGKLYSDDVKEKIKTNIGKKKINLDIKKWKEFKIKEIFEVKGTKTTPIESLYLYGKGAYPYITTKATNNGVDGYFNYFTEKGNVLTIDSAVLGYCSYQAKNFSASDHVEKLILKNKPLNKFLALFLVTIINNERFRYSYGRKFSQKKIKESVIKLPVDTLGNPNWEFMENYIKSLPYSDKI</sequence>
<comment type="caution">
    <text evidence="5">The sequence shown here is derived from an EMBL/GenBank/DDBJ whole genome shotgun (WGS) entry which is preliminary data.</text>
</comment>
<dbReference type="EMBL" id="AGWJ02000002">
    <property type="protein sequence ID" value="EHO83639.1"/>
    <property type="molecule type" value="Genomic_DNA"/>
</dbReference>
<dbReference type="GO" id="GO:0003677">
    <property type="term" value="F:DNA binding"/>
    <property type="evidence" value="ECO:0007669"/>
    <property type="project" value="UniProtKB-KW"/>
</dbReference>
<reference evidence="5 6" key="1">
    <citation type="submission" date="2012-07" db="EMBL/GenBank/DDBJ databases">
        <title>The Genome Sequence of Fusobacterium ulcerans 12_1B.</title>
        <authorList>
            <consortium name="The Broad Institute Genome Sequencing Platform"/>
            <person name="Earl A."/>
            <person name="Ward D."/>
            <person name="Feldgarden M."/>
            <person name="Gevers D."/>
            <person name="Strauss J."/>
            <person name="Ambrose C.E."/>
            <person name="Allen-Vercoe E."/>
            <person name="Walker B."/>
            <person name="Young S.K."/>
            <person name="Zeng Q."/>
            <person name="Gargeya S."/>
            <person name="Fitzgerald M."/>
            <person name="Haas B."/>
            <person name="Abouelleil A."/>
            <person name="Alvarado L."/>
            <person name="Arachchi H.M."/>
            <person name="Berlin A.M."/>
            <person name="Chapman S.B."/>
            <person name="Goldberg J."/>
            <person name="Griggs A."/>
            <person name="Gujja S."/>
            <person name="Hansen M."/>
            <person name="Howarth C."/>
            <person name="Imamovic A."/>
            <person name="Larimer J."/>
            <person name="McCowen C."/>
            <person name="Montmayeur A."/>
            <person name="Murphy C."/>
            <person name="Neiman D."/>
            <person name="Pearson M."/>
            <person name="Priest M."/>
            <person name="Roberts A."/>
            <person name="Saif S."/>
            <person name="Shea T."/>
            <person name="Sisk P."/>
            <person name="Sykes S."/>
            <person name="Wortman J."/>
            <person name="Nusbaum C."/>
            <person name="Birren B."/>
        </authorList>
    </citation>
    <scope>NUCLEOTIDE SEQUENCE [LARGE SCALE GENOMIC DNA]</scope>
    <source>
        <strain evidence="5 6">12_1B</strain>
    </source>
</reference>
<accession>H1PQG4</accession>
<evidence type="ECO:0000256" key="3">
    <source>
        <dbReference type="ARBA" id="ARBA00023125"/>
    </source>
</evidence>
<dbReference type="Pfam" id="PF01420">
    <property type="entry name" value="Methylase_S"/>
    <property type="match status" value="2"/>
</dbReference>
<evidence type="ECO:0000259" key="4">
    <source>
        <dbReference type="Pfam" id="PF01420"/>
    </source>
</evidence>
<dbReference type="Gene3D" id="3.90.220.20">
    <property type="entry name" value="DNA methylase specificity domains"/>
    <property type="match status" value="2"/>
</dbReference>
<protein>
    <recommendedName>
        <fullName evidence="4">Type I restriction modification DNA specificity domain-containing protein</fullName>
    </recommendedName>
</protein>
<name>H1PQG4_9FUSO</name>
<dbReference type="HOGENOM" id="CLU_039161_2_0_0"/>
<keyword evidence="6" id="KW-1185">Reference proteome</keyword>
<dbReference type="InterPro" id="IPR044946">
    <property type="entry name" value="Restrct_endonuc_typeI_TRD_sf"/>
</dbReference>
<keyword evidence="2" id="KW-0680">Restriction system</keyword>
<proteinExistence type="inferred from homology"/>
<evidence type="ECO:0000256" key="2">
    <source>
        <dbReference type="ARBA" id="ARBA00022747"/>
    </source>
</evidence>
<keyword evidence="3" id="KW-0238">DNA-binding</keyword>
<dbReference type="BioCyc" id="FSP457404-HMP:GTSQ-659-MONOMER"/>
<dbReference type="RefSeq" id="WP_008696018.1">
    <property type="nucleotide sequence ID" value="NZ_KE161007.1"/>
</dbReference>
<gene>
    <name evidence="5" type="ORF">HMPREF0402_00657</name>
</gene>
<dbReference type="Proteomes" id="UP000003233">
    <property type="component" value="Unassembled WGS sequence"/>
</dbReference>
<dbReference type="SUPFAM" id="SSF116734">
    <property type="entry name" value="DNA methylase specificity domain"/>
    <property type="match status" value="2"/>
</dbReference>
<feature type="domain" description="Type I restriction modification DNA specificity" evidence="4">
    <location>
        <begin position="176"/>
        <end position="322"/>
    </location>
</feature>
<organism evidence="5 6">
    <name type="scientific">Fusobacterium ulcerans 12-1B</name>
    <dbReference type="NCBI Taxonomy" id="457404"/>
    <lineage>
        <taxon>Bacteria</taxon>
        <taxon>Fusobacteriati</taxon>
        <taxon>Fusobacteriota</taxon>
        <taxon>Fusobacteriia</taxon>
        <taxon>Fusobacteriales</taxon>
        <taxon>Fusobacteriaceae</taxon>
        <taxon>Fusobacterium</taxon>
    </lineage>
</organism>
<dbReference type="GO" id="GO:0009307">
    <property type="term" value="P:DNA restriction-modification system"/>
    <property type="evidence" value="ECO:0007669"/>
    <property type="project" value="UniProtKB-KW"/>
</dbReference>
<evidence type="ECO:0000313" key="5">
    <source>
        <dbReference type="EMBL" id="EHO83639.1"/>
    </source>
</evidence>
<feature type="domain" description="Type I restriction modification DNA specificity" evidence="4">
    <location>
        <begin position="11"/>
        <end position="155"/>
    </location>
</feature>
<evidence type="ECO:0000256" key="1">
    <source>
        <dbReference type="ARBA" id="ARBA00010923"/>
    </source>
</evidence>
<comment type="similarity">
    <text evidence="1">Belongs to the type-I restriction system S methylase family.</text>
</comment>
<evidence type="ECO:0000313" key="6">
    <source>
        <dbReference type="Proteomes" id="UP000003233"/>
    </source>
</evidence>
<dbReference type="AlphaFoldDB" id="H1PQG4"/>
<dbReference type="InterPro" id="IPR000055">
    <property type="entry name" value="Restrct_endonuc_typeI_TRD"/>
</dbReference>
<dbReference type="PATRIC" id="fig|457404.5.peg.606"/>